<reference evidence="3" key="1">
    <citation type="submission" date="2024-04" db="EMBL/GenBank/DDBJ databases">
        <authorList>
            <person name="Shaw F."/>
            <person name="Minotto A."/>
        </authorList>
    </citation>
    <scope>NUCLEOTIDE SEQUENCE [LARGE SCALE GENOMIC DNA]</scope>
</reference>
<evidence type="ECO:0000313" key="3">
    <source>
        <dbReference type="Proteomes" id="UP001497453"/>
    </source>
</evidence>
<name>A0ABP1ECL2_9APHY</name>
<gene>
    <name evidence="2" type="ORF">GFSPODELE1_LOCUS11064</name>
</gene>
<keyword evidence="3" id="KW-1185">Reference proteome</keyword>
<dbReference type="SUPFAM" id="SSF48403">
    <property type="entry name" value="Ankyrin repeat"/>
    <property type="match status" value="1"/>
</dbReference>
<dbReference type="Gene3D" id="1.25.40.20">
    <property type="entry name" value="Ankyrin repeat-containing domain"/>
    <property type="match status" value="1"/>
</dbReference>
<feature type="region of interest" description="Disordered" evidence="1">
    <location>
        <begin position="113"/>
        <end position="135"/>
    </location>
</feature>
<accession>A0ABP1ECL2</accession>
<protein>
    <submittedName>
        <fullName evidence="2">Uncharacterized protein</fullName>
    </submittedName>
</protein>
<evidence type="ECO:0000313" key="2">
    <source>
        <dbReference type="EMBL" id="CAL1717148.1"/>
    </source>
</evidence>
<evidence type="ECO:0000256" key="1">
    <source>
        <dbReference type="SAM" id="MobiDB-lite"/>
    </source>
</evidence>
<dbReference type="InterPro" id="IPR036770">
    <property type="entry name" value="Ankyrin_rpt-contain_sf"/>
</dbReference>
<dbReference type="Proteomes" id="UP001497453">
    <property type="component" value="Chromosome 9"/>
</dbReference>
<organism evidence="2 3">
    <name type="scientific">Somion occarium</name>
    <dbReference type="NCBI Taxonomy" id="3059160"/>
    <lineage>
        <taxon>Eukaryota</taxon>
        <taxon>Fungi</taxon>
        <taxon>Dikarya</taxon>
        <taxon>Basidiomycota</taxon>
        <taxon>Agaricomycotina</taxon>
        <taxon>Agaricomycetes</taxon>
        <taxon>Polyporales</taxon>
        <taxon>Cerrenaceae</taxon>
        <taxon>Somion</taxon>
    </lineage>
</organism>
<proteinExistence type="predicted"/>
<dbReference type="EMBL" id="OZ037952">
    <property type="protein sequence ID" value="CAL1717148.1"/>
    <property type="molecule type" value="Genomic_DNA"/>
</dbReference>
<sequence>MVMKLDEKDGFGTTVLLLAWETLSVVRLSSNLAKKCDNSGESNPNFSPLTNQEYLEDYEIRVACIIHLLVEHHGDVNIENDGRCPLLITSGSAFSDILSLLLQHGARVPASMTAAEKHKRSPAPAEGTTLMGTAA</sequence>